<feature type="transmembrane region" description="Helical" evidence="1">
    <location>
        <begin position="49"/>
        <end position="71"/>
    </location>
</feature>
<feature type="transmembrane region" description="Helical" evidence="1">
    <location>
        <begin position="223"/>
        <end position="243"/>
    </location>
</feature>
<keyword evidence="1" id="KW-0812">Transmembrane</keyword>
<keyword evidence="6" id="KW-1185">Reference proteome</keyword>
<dbReference type="Proteomes" id="UP000654075">
    <property type="component" value="Unassembled WGS sequence"/>
</dbReference>
<evidence type="ECO:0000313" key="5">
    <source>
        <dbReference type="Proteomes" id="UP000626109"/>
    </source>
</evidence>
<dbReference type="Gene3D" id="3.40.50.1820">
    <property type="entry name" value="alpha/beta hydrolase"/>
    <property type="match status" value="1"/>
</dbReference>
<evidence type="ECO:0000259" key="2">
    <source>
        <dbReference type="Pfam" id="PF01764"/>
    </source>
</evidence>
<dbReference type="Pfam" id="PF01764">
    <property type="entry name" value="Lipase_3"/>
    <property type="match status" value="1"/>
</dbReference>
<organism evidence="4 5">
    <name type="scientific">Polarella glacialis</name>
    <name type="common">Dinoflagellate</name>
    <dbReference type="NCBI Taxonomy" id="89957"/>
    <lineage>
        <taxon>Eukaryota</taxon>
        <taxon>Sar</taxon>
        <taxon>Alveolata</taxon>
        <taxon>Dinophyceae</taxon>
        <taxon>Suessiales</taxon>
        <taxon>Suessiaceae</taxon>
        <taxon>Polarella</taxon>
    </lineage>
</organism>
<dbReference type="AlphaFoldDB" id="A0A813JF30"/>
<feature type="transmembrane region" description="Helical" evidence="1">
    <location>
        <begin position="12"/>
        <end position="33"/>
    </location>
</feature>
<dbReference type="SUPFAM" id="SSF53474">
    <property type="entry name" value="alpha/beta-Hydrolases"/>
    <property type="match status" value="1"/>
</dbReference>
<protein>
    <recommendedName>
        <fullName evidence="2">Fungal lipase-type domain-containing protein</fullName>
    </recommendedName>
</protein>
<dbReference type="GO" id="GO:0006629">
    <property type="term" value="P:lipid metabolic process"/>
    <property type="evidence" value="ECO:0007669"/>
    <property type="project" value="InterPro"/>
</dbReference>
<dbReference type="OrthoDB" id="58570at2759"/>
<dbReference type="EMBL" id="CAJNNV010002256">
    <property type="protein sequence ID" value="CAE8586874.1"/>
    <property type="molecule type" value="Genomic_DNA"/>
</dbReference>
<gene>
    <name evidence="3" type="ORF">PGLA1383_LOCUS5720</name>
    <name evidence="4" type="ORF">PGLA2088_LOCUS19431</name>
</gene>
<evidence type="ECO:0000313" key="4">
    <source>
        <dbReference type="EMBL" id="CAE8675535.1"/>
    </source>
</evidence>
<keyword evidence="1" id="KW-1133">Transmembrane helix</keyword>
<dbReference type="InterPro" id="IPR029058">
    <property type="entry name" value="AB_hydrolase_fold"/>
</dbReference>
<feature type="transmembrane region" description="Helical" evidence="1">
    <location>
        <begin position="194"/>
        <end position="211"/>
    </location>
</feature>
<dbReference type="Proteomes" id="UP000626109">
    <property type="component" value="Unassembled WGS sequence"/>
</dbReference>
<evidence type="ECO:0000256" key="1">
    <source>
        <dbReference type="SAM" id="Phobius"/>
    </source>
</evidence>
<name>A0A813JF30_POLGL</name>
<dbReference type="EMBL" id="CAJNNW010025088">
    <property type="protein sequence ID" value="CAE8675535.1"/>
    <property type="molecule type" value="Genomic_DNA"/>
</dbReference>
<feature type="domain" description="Fungal lipase-type" evidence="2">
    <location>
        <begin position="357"/>
        <end position="461"/>
    </location>
</feature>
<dbReference type="InterPro" id="IPR002921">
    <property type="entry name" value="Fungal_lipase-type"/>
</dbReference>
<evidence type="ECO:0000313" key="6">
    <source>
        <dbReference type="Proteomes" id="UP000654075"/>
    </source>
</evidence>
<comment type="caution">
    <text evidence="4">The sequence shown here is derived from an EMBL/GenBank/DDBJ whole genome shotgun (WGS) entry which is preliminary data.</text>
</comment>
<reference evidence="4" key="1">
    <citation type="submission" date="2021-02" db="EMBL/GenBank/DDBJ databases">
        <authorList>
            <person name="Dougan E. K."/>
            <person name="Rhodes N."/>
            <person name="Thang M."/>
            <person name="Chan C."/>
        </authorList>
    </citation>
    <scope>NUCLEOTIDE SEQUENCE</scope>
</reference>
<proteinExistence type="predicted"/>
<evidence type="ECO:0000313" key="3">
    <source>
        <dbReference type="EMBL" id="CAE8586874.1"/>
    </source>
</evidence>
<sequence>MLRALGCDGAFVDATVVLSFELVPFCGVLYGLLPLPLRDPGRSDSLLEWYFRGAFCWAMCLPIVMAVCRLASHNPGVLERYHICSEGLTELKLRCLSSTVHLSASTALTSLEDATGSQLLGSEGTINHEGLEHPDVCVRWDLVYVEDQQLMKASLPQEVCALVKVASAAQMVFLTISAVNYCTDPFLHQTTSRFLALLFVAGLLFVLQVVVNRTVPGTLGWTYTALAASVGILVAAALVIDLIQMDNYNGGSDHLIFKPSGQGSHYHPIPLNGQYPVCLTRWSNSLSPNQQPETMLSALDLGVFAAASYSRGPNVMDIVSNATAGTPFADFSIEESADDAISGSWIVFGSNATKMRVIAVRGTQVGVDLVGDVSLFATIALLQFANHVFPLLTIMSVNTVRRVIATFELERWTGEPRLWDPLVNTTRAWKDASEATGYQLVLTGHSLGGVLAAIVAARLQVPAMTFSPPGEFYSLDRFGALDDKVQHTLVSVQPAHDLVPTVDVQAGFNQHIGCHASALDCHSIQRTLCELYHGCGDPRGRVWASAFRPEEQCNYA</sequence>
<accession>A0A813JF30</accession>
<keyword evidence="1" id="KW-0472">Membrane</keyword>